<dbReference type="Proteomes" id="UP000218113">
    <property type="component" value="Unassembled WGS sequence"/>
</dbReference>
<sequence length="61" mass="7171">MCRHLYNWNLQERVAAYETSGQSLSYRQQQNALPALKLEKPWFKSVYSQVLQDVLKRLDGA</sequence>
<dbReference type="AlphaFoldDB" id="A0A2A4SM76"/>
<protein>
    <submittedName>
        <fullName evidence="1">Transposase</fullName>
    </submittedName>
</protein>
<dbReference type="EMBL" id="NVSR01000172">
    <property type="protein sequence ID" value="PCI21857.1"/>
    <property type="molecule type" value="Genomic_DNA"/>
</dbReference>
<reference evidence="2" key="1">
    <citation type="submission" date="2017-08" db="EMBL/GenBank/DDBJ databases">
        <title>A dynamic microbial community with high functional redundancy inhabits the cold, oxic subseafloor aquifer.</title>
        <authorList>
            <person name="Tully B.J."/>
            <person name="Wheat C.G."/>
            <person name="Glazer B.T."/>
            <person name="Huber J.A."/>
        </authorList>
    </citation>
    <scope>NUCLEOTIDE SEQUENCE [LARGE SCALE GENOMIC DNA]</scope>
</reference>
<name>A0A2A4SM76_9DELT</name>
<organism evidence="1 2">
    <name type="scientific">SAR324 cluster bacterium</name>
    <dbReference type="NCBI Taxonomy" id="2024889"/>
    <lineage>
        <taxon>Bacteria</taxon>
        <taxon>Deltaproteobacteria</taxon>
        <taxon>SAR324 cluster</taxon>
    </lineage>
</organism>
<gene>
    <name evidence="1" type="ORF">COB67_13750</name>
</gene>
<accession>A0A2A4SM76</accession>
<feature type="non-terminal residue" evidence="1">
    <location>
        <position position="61"/>
    </location>
</feature>
<evidence type="ECO:0000313" key="1">
    <source>
        <dbReference type="EMBL" id="PCI21857.1"/>
    </source>
</evidence>
<comment type="caution">
    <text evidence="1">The sequence shown here is derived from an EMBL/GenBank/DDBJ whole genome shotgun (WGS) entry which is preliminary data.</text>
</comment>
<proteinExistence type="predicted"/>
<evidence type="ECO:0000313" key="2">
    <source>
        <dbReference type="Proteomes" id="UP000218113"/>
    </source>
</evidence>